<accession>A0ABP8JUA5</accession>
<evidence type="ECO:0000313" key="2">
    <source>
        <dbReference type="Proteomes" id="UP001500936"/>
    </source>
</evidence>
<reference evidence="2" key="1">
    <citation type="journal article" date="2019" name="Int. J. Syst. Evol. Microbiol.">
        <title>The Global Catalogue of Microorganisms (GCM) 10K type strain sequencing project: providing services to taxonomists for standard genome sequencing and annotation.</title>
        <authorList>
            <consortium name="The Broad Institute Genomics Platform"/>
            <consortium name="The Broad Institute Genome Sequencing Center for Infectious Disease"/>
            <person name="Wu L."/>
            <person name="Ma J."/>
        </authorList>
    </citation>
    <scope>NUCLEOTIDE SEQUENCE [LARGE SCALE GENOMIC DNA]</scope>
    <source>
        <strain evidence="2">JCM 17925</strain>
    </source>
</reference>
<gene>
    <name evidence="1" type="ORF">GCM10023187_03880</name>
</gene>
<comment type="caution">
    <text evidence="1">The sequence shown here is derived from an EMBL/GenBank/DDBJ whole genome shotgun (WGS) entry which is preliminary data.</text>
</comment>
<proteinExistence type="predicted"/>
<evidence type="ECO:0000313" key="1">
    <source>
        <dbReference type="EMBL" id="GAA4396128.1"/>
    </source>
</evidence>
<dbReference type="Pfam" id="PF05035">
    <property type="entry name" value="DGOK"/>
    <property type="match status" value="1"/>
</dbReference>
<sequence>MENYLLCCDWGTSFFRLQLVHIADYTILDQEVSPDGIAATYNAWKLDAAGEAVPRSQFFRRQLHAQITRLAGRIGMSLDHVPVVISGMASSSIGMEDVPYATLPFALNGSRASVCYFDSQVEFPHDVYLVSGVRSGEDVMRGEETQLIGVTPLLGTVDRKLDDAIFICPGTHSKHMYVSQRQLVDFHTYMTGEVFNLLATHSILKNSVEVEHLTASLAIDPEAFKLGVREADACAILNRLFTIRTNQLFGKLSSQENALYLSGLLIGTELKPLRKPEKQELVLCCGSRLSPFYTLAIEELGLAERTTILSPELVDKAAIVGQVMLFQNHQKPEKEVVK</sequence>
<organism evidence="1 2">
    <name type="scientific">Nibrella viscosa</name>
    <dbReference type="NCBI Taxonomy" id="1084524"/>
    <lineage>
        <taxon>Bacteria</taxon>
        <taxon>Pseudomonadati</taxon>
        <taxon>Bacteroidota</taxon>
        <taxon>Cytophagia</taxon>
        <taxon>Cytophagales</taxon>
        <taxon>Spirosomataceae</taxon>
        <taxon>Nibrella</taxon>
    </lineage>
</organism>
<dbReference type="InterPro" id="IPR007729">
    <property type="entry name" value="DGOK"/>
</dbReference>
<name>A0ABP8JUA5_9BACT</name>
<dbReference type="EMBL" id="BAABHB010000001">
    <property type="protein sequence ID" value="GAA4396128.1"/>
    <property type="molecule type" value="Genomic_DNA"/>
</dbReference>
<keyword evidence="2" id="KW-1185">Reference proteome</keyword>
<dbReference type="CDD" id="cd24012">
    <property type="entry name" value="ASKHA_NBD_KDGal-kinase"/>
    <property type="match status" value="1"/>
</dbReference>
<dbReference type="Proteomes" id="UP001500936">
    <property type="component" value="Unassembled WGS sequence"/>
</dbReference>
<dbReference type="InterPro" id="IPR042257">
    <property type="entry name" value="DGOK_C"/>
</dbReference>
<dbReference type="Gene3D" id="3.30.420.300">
    <property type="entry name" value="2-keto-3-deoxy-galactonokinase, substrate binding domain"/>
    <property type="match status" value="1"/>
</dbReference>
<dbReference type="InterPro" id="IPR042258">
    <property type="entry name" value="DGOK_N"/>
</dbReference>
<dbReference type="Gene3D" id="3.30.420.310">
    <property type="entry name" value="2-keto-3-deoxy-galactonokinase, C-terminal domain"/>
    <property type="match status" value="1"/>
</dbReference>
<protein>
    <submittedName>
        <fullName evidence="1">2-dehydro-3-deoxygalactonokinase</fullName>
    </submittedName>
</protein>
<dbReference type="RefSeq" id="WP_345263403.1">
    <property type="nucleotide sequence ID" value="NZ_BAABHB010000001.1"/>
</dbReference>